<feature type="region of interest" description="Disordered" evidence="1">
    <location>
        <begin position="121"/>
        <end position="159"/>
    </location>
</feature>
<feature type="compositionally biased region" description="Acidic residues" evidence="1">
    <location>
        <begin position="134"/>
        <end position="158"/>
    </location>
</feature>
<dbReference type="PANTHER" id="PTHR36887">
    <property type="entry name" value="OS01G0532300 PROTEIN"/>
    <property type="match status" value="1"/>
</dbReference>
<dbReference type="Pfam" id="PF05553">
    <property type="entry name" value="DUF761"/>
    <property type="match status" value="1"/>
</dbReference>
<evidence type="ECO:0000256" key="2">
    <source>
        <dbReference type="SAM" id="Phobius"/>
    </source>
</evidence>
<sequence length="193" mass="21323">MTKFKKSQILILSLLAVLLSITPLLSSSVRTTYLYFVINILIIALGAEAGLLSCFPKPAEDKKHPASAAPKPEASADEKPVAPATAEKKAKVIEKSASEKVVGAVKMDEVKKCPSTPSLFFIGGGETDQAENVGDQEYDDDDDDDDDQEEEEASDEQELFTKAETFIGNFYKQLKMQREESWNRIHGLYQKAF</sequence>
<evidence type="ECO:0000256" key="1">
    <source>
        <dbReference type="SAM" id="MobiDB-lite"/>
    </source>
</evidence>
<accession>A0A5N6RTA7</accession>
<dbReference type="EMBL" id="CM017328">
    <property type="protein sequence ID" value="KAE8125502.1"/>
    <property type="molecule type" value="Genomic_DNA"/>
</dbReference>
<keyword evidence="2" id="KW-0812">Transmembrane</keyword>
<dbReference type="Proteomes" id="UP000327013">
    <property type="component" value="Chromosome 8"/>
</dbReference>
<proteinExistence type="predicted"/>
<reference evidence="3 4" key="1">
    <citation type="submission" date="2019-06" db="EMBL/GenBank/DDBJ databases">
        <title>A chromosomal-level reference genome of Carpinus fangiana (Coryloideae, Betulaceae).</title>
        <authorList>
            <person name="Yang X."/>
            <person name="Wang Z."/>
            <person name="Zhang L."/>
            <person name="Hao G."/>
            <person name="Liu J."/>
            <person name="Yang Y."/>
        </authorList>
    </citation>
    <scope>NUCLEOTIDE SEQUENCE [LARGE SCALE GENOMIC DNA]</scope>
    <source>
        <strain evidence="3">Cfa_2016G</strain>
        <tissue evidence="3">Leaf</tissue>
    </source>
</reference>
<evidence type="ECO:0000313" key="4">
    <source>
        <dbReference type="Proteomes" id="UP000327013"/>
    </source>
</evidence>
<feature type="transmembrane region" description="Helical" evidence="2">
    <location>
        <begin position="36"/>
        <end position="55"/>
    </location>
</feature>
<keyword evidence="2" id="KW-0472">Membrane</keyword>
<dbReference type="PANTHER" id="PTHR36887:SF1">
    <property type="entry name" value="OS01G0532300 PROTEIN"/>
    <property type="match status" value="1"/>
</dbReference>
<dbReference type="AlphaFoldDB" id="A0A5N6RTA7"/>
<dbReference type="OrthoDB" id="1923900at2759"/>
<gene>
    <name evidence="3" type="ORF">FH972_020302</name>
</gene>
<evidence type="ECO:0008006" key="5">
    <source>
        <dbReference type="Google" id="ProtNLM"/>
    </source>
</evidence>
<feature type="region of interest" description="Disordered" evidence="1">
    <location>
        <begin position="61"/>
        <end position="89"/>
    </location>
</feature>
<organism evidence="3 4">
    <name type="scientific">Carpinus fangiana</name>
    <dbReference type="NCBI Taxonomy" id="176857"/>
    <lineage>
        <taxon>Eukaryota</taxon>
        <taxon>Viridiplantae</taxon>
        <taxon>Streptophyta</taxon>
        <taxon>Embryophyta</taxon>
        <taxon>Tracheophyta</taxon>
        <taxon>Spermatophyta</taxon>
        <taxon>Magnoliopsida</taxon>
        <taxon>eudicotyledons</taxon>
        <taxon>Gunneridae</taxon>
        <taxon>Pentapetalae</taxon>
        <taxon>rosids</taxon>
        <taxon>fabids</taxon>
        <taxon>Fagales</taxon>
        <taxon>Betulaceae</taxon>
        <taxon>Carpinus</taxon>
    </lineage>
</organism>
<feature type="compositionally biased region" description="Basic and acidic residues" evidence="1">
    <location>
        <begin position="74"/>
        <end position="89"/>
    </location>
</feature>
<name>A0A5N6RTA7_9ROSI</name>
<dbReference type="InterPro" id="IPR008480">
    <property type="entry name" value="DUF761_pln"/>
</dbReference>
<evidence type="ECO:0000313" key="3">
    <source>
        <dbReference type="EMBL" id="KAE8125502.1"/>
    </source>
</evidence>
<protein>
    <recommendedName>
        <fullName evidence="5">DUF4408 domain-containing protein</fullName>
    </recommendedName>
</protein>
<keyword evidence="4" id="KW-1185">Reference proteome</keyword>
<keyword evidence="2" id="KW-1133">Transmembrane helix</keyword>